<reference evidence="1" key="1">
    <citation type="journal article" date="2015" name="Nature">
        <title>Complex archaea that bridge the gap between prokaryotes and eukaryotes.</title>
        <authorList>
            <person name="Spang A."/>
            <person name="Saw J.H."/>
            <person name="Jorgensen S.L."/>
            <person name="Zaremba-Niedzwiedzka K."/>
            <person name="Martijn J."/>
            <person name="Lind A.E."/>
            <person name="van Eijk R."/>
            <person name="Schleper C."/>
            <person name="Guy L."/>
            <person name="Ettema T.J."/>
        </authorList>
    </citation>
    <scope>NUCLEOTIDE SEQUENCE</scope>
</reference>
<protein>
    <submittedName>
        <fullName evidence="1">Uncharacterized protein</fullName>
    </submittedName>
</protein>
<comment type="caution">
    <text evidence="1">The sequence shown here is derived from an EMBL/GenBank/DDBJ whole genome shotgun (WGS) entry which is preliminary data.</text>
</comment>
<evidence type="ECO:0000313" key="1">
    <source>
        <dbReference type="EMBL" id="KKL04669.1"/>
    </source>
</evidence>
<name>A0A0F9A538_9ZZZZ</name>
<organism evidence="1">
    <name type="scientific">marine sediment metagenome</name>
    <dbReference type="NCBI Taxonomy" id="412755"/>
    <lineage>
        <taxon>unclassified sequences</taxon>
        <taxon>metagenomes</taxon>
        <taxon>ecological metagenomes</taxon>
    </lineage>
</organism>
<dbReference type="EMBL" id="LAZR01044429">
    <property type="protein sequence ID" value="KKL04669.1"/>
    <property type="molecule type" value="Genomic_DNA"/>
</dbReference>
<sequence>MSGDGRRFQKGSGVYTCSFCGKETRETGYGESGSEACRSCFEREGERNIHTDTHFDAPEEGCEFCEAEAK</sequence>
<dbReference type="AlphaFoldDB" id="A0A0F9A538"/>
<accession>A0A0F9A538</accession>
<gene>
    <name evidence="1" type="ORF">LCGC14_2613770</name>
</gene>
<proteinExistence type="predicted"/>